<evidence type="ECO:0000256" key="3">
    <source>
        <dbReference type="ARBA" id="ARBA00022837"/>
    </source>
</evidence>
<dbReference type="FunFam" id="1.20.1050.60:FF:000001">
    <property type="entry name" value="Putative alpha-1,2-mannosidase"/>
    <property type="match status" value="1"/>
</dbReference>
<feature type="signal peptide" evidence="4">
    <location>
        <begin position="1"/>
        <end position="21"/>
    </location>
</feature>
<keyword evidence="3" id="KW-0106">Calcium</keyword>
<dbReference type="Gene3D" id="2.70.98.10">
    <property type="match status" value="1"/>
</dbReference>
<dbReference type="InterPro" id="IPR014718">
    <property type="entry name" value="GH-type_carb-bd"/>
</dbReference>
<dbReference type="EMBL" id="JAUEIF010000012">
    <property type="protein sequence ID" value="MDN0026101.1"/>
    <property type="molecule type" value="Genomic_DNA"/>
</dbReference>
<dbReference type="Gene3D" id="3.30.2080.10">
    <property type="entry name" value="GH92 mannosidase domain"/>
    <property type="match status" value="1"/>
</dbReference>
<keyword evidence="9" id="KW-1185">Reference proteome</keyword>
<reference evidence="8" key="2">
    <citation type="submission" date="2023-08" db="EMBL/GenBank/DDBJ databases">
        <title>Identification and characterization of horizontal gene transfer across gut microbiota members of farm animals based on homology search.</title>
        <authorList>
            <person name="Schwarzerova J."/>
            <person name="Nykrynova M."/>
            <person name="Jureckova K."/>
            <person name="Cejkova D."/>
            <person name="Rychlik I."/>
        </authorList>
    </citation>
    <scope>NUCLEOTIDE SEQUENCE</scope>
    <source>
        <strain evidence="8">ET15</strain>
        <strain evidence="7">ET37</strain>
    </source>
</reference>
<evidence type="ECO:0000256" key="4">
    <source>
        <dbReference type="SAM" id="SignalP"/>
    </source>
</evidence>
<dbReference type="AlphaFoldDB" id="A0AAW7JWC9"/>
<dbReference type="EMBL" id="JAUEIE010000018">
    <property type="protein sequence ID" value="MDN0023756.1"/>
    <property type="molecule type" value="Genomic_DNA"/>
</dbReference>
<evidence type="ECO:0000313" key="9">
    <source>
        <dbReference type="Proteomes" id="UP001167831"/>
    </source>
</evidence>
<comment type="subunit">
    <text evidence="2">Monomer.</text>
</comment>
<dbReference type="Proteomes" id="UP001168478">
    <property type="component" value="Unassembled WGS sequence"/>
</dbReference>
<feature type="domain" description="Glycosyl hydrolase family 92" evidence="5">
    <location>
        <begin position="280"/>
        <end position="742"/>
    </location>
</feature>
<dbReference type="Gene3D" id="1.20.1610.10">
    <property type="entry name" value="alpha-1,2-mannosidases domains"/>
    <property type="match status" value="1"/>
</dbReference>
<evidence type="ECO:0000256" key="2">
    <source>
        <dbReference type="ARBA" id="ARBA00011245"/>
    </source>
</evidence>
<sequence length="762" mass="85038">MKPLRHYAAALIVMASGAAYAPAGAGSLITYVDTSIGTGANNADFTHGREPLGQCMPAVLVPYGMNFWTPQTESSEGHGVSPYYYNKTRMHGFRNSHYISGGSTQDYGSVSIMPLLDTLRCMPEDRASEFSHMDEVLRPDYYSVELFGGNIRAEMTGTSRTGIFRFTYRKAGTAYLVITPNSDEGQGQVSIDARRGEVTGCNPVHRMYLRTGQPAGFSGHFLVQVKNKVTGCGTYDGRTINAGRTSDGGRKNIGAYLSFKVDAGDEIIVKVASSFCDVEGARNNMRMENPGWSFNKVRSALTRVWEKHLGTLKAEGGTRQDLVKFYTSLYHASFCPNAMSDADGRYPSFAGGKTIERTHATYYDNFSLWDTFRALHPLITLLRPSLSGDMMESFVNKYEQSGWLPMFSAWNSFTQEMIGDHAASLIAEAYFKGVRNFDVGKAYEALVKMAFETPEDYSDYADGKGRRALKSYIRYGYIPLEDPVKEAYHGKEQTSRTLEYAYDDYCVARLAKALGHDEMAEKLLQRSKNYRNVFDPRTGYVNGRHEDGRFADGKRPDRGHSFITQGTPCQYSWYVPHDVYGMMECMGGREEYILKLDSMFSCNRMWHGNEPGHQISFMYNYAGQPWKTQREVRNIMKTEYRLGANGLSGNDDSGQMSAWYIFAAMGFYPVCPAAGYYNISGPTFPKMTIKMENGRKFTIVARGVSDTNIYIQSVTLNGKPYDKSYISHDDIAAGGRMEFVMGGTPNKEWAASAGCCPPGLTL</sequence>
<dbReference type="InterPro" id="IPR008928">
    <property type="entry name" value="6-hairpin_glycosidase_sf"/>
</dbReference>
<dbReference type="EC" id="3.2.1.-" evidence="8"/>
<dbReference type="InterPro" id="IPR041371">
    <property type="entry name" value="GH92_N"/>
</dbReference>
<dbReference type="GO" id="GO:0030246">
    <property type="term" value="F:carbohydrate binding"/>
    <property type="evidence" value="ECO:0007669"/>
    <property type="project" value="InterPro"/>
</dbReference>
<dbReference type="Gene3D" id="1.20.1050.60">
    <property type="entry name" value="alpha-1,2-mannosidase"/>
    <property type="match status" value="1"/>
</dbReference>
<dbReference type="InterPro" id="IPR050883">
    <property type="entry name" value="PNGase"/>
</dbReference>
<comment type="cofactor">
    <cofactor evidence="1">
        <name>Ca(2+)</name>
        <dbReference type="ChEBI" id="CHEBI:29108"/>
    </cofactor>
</comment>
<dbReference type="GO" id="GO:0005975">
    <property type="term" value="P:carbohydrate metabolic process"/>
    <property type="evidence" value="ECO:0007669"/>
    <property type="project" value="InterPro"/>
</dbReference>
<dbReference type="GO" id="GO:0000224">
    <property type="term" value="F:peptide-N4-(N-acetyl-beta-glucosaminyl)asparagine amidase activity"/>
    <property type="evidence" value="ECO:0007669"/>
    <property type="project" value="TreeGrafter"/>
</dbReference>
<comment type="caution">
    <text evidence="8">The sequence shown here is derived from an EMBL/GenBank/DDBJ whole genome shotgun (WGS) entry which is preliminary data.</text>
</comment>
<dbReference type="GO" id="GO:0006516">
    <property type="term" value="P:glycoprotein catabolic process"/>
    <property type="evidence" value="ECO:0007669"/>
    <property type="project" value="TreeGrafter"/>
</dbReference>
<protein>
    <submittedName>
        <fullName evidence="8">GH92 family glycosyl hydrolase</fullName>
        <ecNumber evidence="8">3.2.1.-</ecNumber>
    </submittedName>
</protein>
<gene>
    <name evidence="7" type="ORF">QVN81_12135</name>
    <name evidence="8" type="ORF">QVN84_11310</name>
</gene>
<dbReference type="Pfam" id="PF17678">
    <property type="entry name" value="Glyco_hydro_92N"/>
    <property type="match status" value="1"/>
</dbReference>
<dbReference type="PANTHER" id="PTHR12143:SF43">
    <property type="entry name" value="PUTATIVE-RELATED"/>
    <property type="match status" value="1"/>
</dbReference>
<keyword evidence="8" id="KW-0326">Glycosidase</keyword>
<dbReference type="FunFam" id="3.30.2080.10:FF:000001">
    <property type="entry name" value="Alpha-1,2-mannosidase subfamily"/>
    <property type="match status" value="1"/>
</dbReference>
<dbReference type="InterPro" id="IPR012939">
    <property type="entry name" value="Glyco_hydro_92"/>
</dbReference>
<dbReference type="PANTHER" id="PTHR12143">
    <property type="entry name" value="PEPTIDE N-GLYCANASE PNGASE -RELATED"/>
    <property type="match status" value="1"/>
</dbReference>
<feature type="chain" id="PRO_5043364367" evidence="4">
    <location>
        <begin position="22"/>
        <end position="762"/>
    </location>
</feature>
<dbReference type="NCBIfam" id="TIGR01180">
    <property type="entry name" value="aman2_put"/>
    <property type="match status" value="1"/>
</dbReference>
<dbReference type="InterPro" id="IPR005887">
    <property type="entry name" value="GH92_a_mannosidase_put"/>
</dbReference>
<dbReference type="Pfam" id="PF07971">
    <property type="entry name" value="Glyco_hydro_92"/>
    <property type="match status" value="1"/>
</dbReference>
<evidence type="ECO:0000256" key="1">
    <source>
        <dbReference type="ARBA" id="ARBA00001913"/>
    </source>
</evidence>
<accession>A0AAW7JWC9</accession>
<name>A0AAW7JWC9_9BACT</name>
<organism evidence="8 10">
    <name type="scientific">Leyella lascolaii</name>
    <dbReference type="NCBI Taxonomy" id="1776379"/>
    <lineage>
        <taxon>Bacteria</taxon>
        <taxon>Pseudomonadati</taxon>
        <taxon>Bacteroidota</taxon>
        <taxon>Bacteroidia</taxon>
        <taxon>Bacteroidales</taxon>
        <taxon>Prevotellaceae</taxon>
        <taxon>Leyella</taxon>
    </lineage>
</organism>
<dbReference type="SUPFAM" id="SSF48208">
    <property type="entry name" value="Six-hairpin glycosidases"/>
    <property type="match status" value="1"/>
</dbReference>
<evidence type="ECO:0000259" key="6">
    <source>
        <dbReference type="Pfam" id="PF17678"/>
    </source>
</evidence>
<evidence type="ECO:0000259" key="5">
    <source>
        <dbReference type="Pfam" id="PF07971"/>
    </source>
</evidence>
<dbReference type="RefSeq" id="WP_289826212.1">
    <property type="nucleotide sequence ID" value="NZ_JAUEIE010000018.1"/>
</dbReference>
<dbReference type="Proteomes" id="UP001167831">
    <property type="component" value="Unassembled WGS sequence"/>
</dbReference>
<feature type="domain" description="Glycosyl hydrolase family 92 N-terminal" evidence="6">
    <location>
        <begin position="31"/>
        <end position="274"/>
    </location>
</feature>
<dbReference type="GO" id="GO:0016798">
    <property type="term" value="F:hydrolase activity, acting on glycosyl bonds"/>
    <property type="evidence" value="ECO:0007669"/>
    <property type="project" value="UniProtKB-KW"/>
</dbReference>
<dbReference type="GO" id="GO:0005829">
    <property type="term" value="C:cytosol"/>
    <property type="evidence" value="ECO:0007669"/>
    <property type="project" value="TreeGrafter"/>
</dbReference>
<evidence type="ECO:0000313" key="8">
    <source>
        <dbReference type="EMBL" id="MDN0026101.1"/>
    </source>
</evidence>
<proteinExistence type="predicted"/>
<keyword evidence="4" id="KW-0732">Signal</keyword>
<keyword evidence="8" id="KW-0378">Hydrolase</keyword>
<reference evidence="8" key="1">
    <citation type="submission" date="2023-06" db="EMBL/GenBank/DDBJ databases">
        <authorList>
            <person name="Zeman M."/>
            <person name="Kubasova T."/>
            <person name="Jahodarova E."/>
            <person name="Nykrynova M."/>
            <person name="Rychlik I."/>
        </authorList>
    </citation>
    <scope>NUCLEOTIDE SEQUENCE</scope>
    <source>
        <strain evidence="8">ET15</strain>
        <strain evidence="7">ET37</strain>
    </source>
</reference>
<evidence type="ECO:0000313" key="7">
    <source>
        <dbReference type="EMBL" id="MDN0023756.1"/>
    </source>
</evidence>
<evidence type="ECO:0000313" key="10">
    <source>
        <dbReference type="Proteomes" id="UP001168478"/>
    </source>
</evidence>